<sequence>MHSCDFNTYKVFIVNKMLSVLGLALATTLTGTAASANSGTIRFEGKITSTTCPIEVVNPGDGSTGNLVNMGSIEASRFTGIGDELSGKSFALRVNDNGNCGLASGNLNAAKVTFIGDADSSGDYFGVTPTADGAKGVAIVIKDQTGVSIKPGDTSAPYTLVESGVTDMVFNAYYRSTAATVEAGAASADVQFVVAIN</sequence>
<organism evidence="7 8">
    <name type="scientific">Pseudomonas viridiflava</name>
    <name type="common">Phytomonas viridiflava</name>
    <dbReference type="NCBI Taxonomy" id="33069"/>
    <lineage>
        <taxon>Bacteria</taxon>
        <taxon>Pseudomonadati</taxon>
        <taxon>Pseudomonadota</taxon>
        <taxon>Gammaproteobacteria</taxon>
        <taxon>Pseudomonadales</taxon>
        <taxon>Pseudomonadaceae</taxon>
        <taxon>Pseudomonas</taxon>
    </lineage>
</organism>
<dbReference type="Proteomes" id="UP000271866">
    <property type="component" value="Unassembled WGS sequence"/>
</dbReference>
<feature type="chain" id="PRO_5018177808" evidence="5">
    <location>
        <begin position="34"/>
        <end position="197"/>
    </location>
</feature>
<comment type="subcellular location">
    <subcellularLocation>
        <location evidence="1">Fimbrium</location>
    </subcellularLocation>
</comment>
<dbReference type="SUPFAM" id="SSF49401">
    <property type="entry name" value="Bacterial adhesins"/>
    <property type="match status" value="1"/>
</dbReference>
<name>A0A3M4NXS2_PSEVI</name>
<dbReference type="EMBL" id="RBRK01000154">
    <property type="protein sequence ID" value="RMQ70763.1"/>
    <property type="molecule type" value="Genomic_DNA"/>
</dbReference>
<keyword evidence="4" id="KW-0281">Fimbrium</keyword>
<evidence type="ECO:0000256" key="4">
    <source>
        <dbReference type="ARBA" id="ARBA00023263"/>
    </source>
</evidence>
<feature type="signal peptide" evidence="5">
    <location>
        <begin position="1"/>
        <end position="33"/>
    </location>
</feature>
<dbReference type="PANTHER" id="PTHR33420:SF12">
    <property type="entry name" value="FIMBRIN-LIKE PROTEIN FIMI-RELATED"/>
    <property type="match status" value="1"/>
</dbReference>
<proteinExistence type="inferred from homology"/>
<dbReference type="Pfam" id="PF00419">
    <property type="entry name" value="Fimbrial"/>
    <property type="match status" value="1"/>
</dbReference>
<evidence type="ECO:0000256" key="3">
    <source>
        <dbReference type="ARBA" id="ARBA00022729"/>
    </source>
</evidence>
<dbReference type="GO" id="GO:0043709">
    <property type="term" value="P:cell adhesion involved in single-species biofilm formation"/>
    <property type="evidence" value="ECO:0007669"/>
    <property type="project" value="TreeGrafter"/>
</dbReference>
<keyword evidence="3 5" id="KW-0732">Signal</keyword>
<evidence type="ECO:0000256" key="2">
    <source>
        <dbReference type="ARBA" id="ARBA00006671"/>
    </source>
</evidence>
<dbReference type="GO" id="GO:0009289">
    <property type="term" value="C:pilus"/>
    <property type="evidence" value="ECO:0007669"/>
    <property type="project" value="UniProtKB-SubCell"/>
</dbReference>
<comment type="caution">
    <text evidence="7">The sequence shown here is derived from an EMBL/GenBank/DDBJ whole genome shotgun (WGS) entry which is preliminary data.</text>
</comment>
<gene>
    <name evidence="7" type="ORF">ALP98_02591</name>
</gene>
<evidence type="ECO:0000313" key="8">
    <source>
        <dbReference type="Proteomes" id="UP000271866"/>
    </source>
</evidence>
<dbReference type="InterPro" id="IPR008966">
    <property type="entry name" value="Adhesion_dom_sf"/>
</dbReference>
<dbReference type="PANTHER" id="PTHR33420">
    <property type="entry name" value="FIMBRIAL SUBUNIT ELFA-RELATED"/>
    <property type="match status" value="1"/>
</dbReference>
<feature type="domain" description="Fimbrial-type adhesion" evidence="6">
    <location>
        <begin position="42"/>
        <end position="196"/>
    </location>
</feature>
<evidence type="ECO:0000259" key="6">
    <source>
        <dbReference type="Pfam" id="PF00419"/>
    </source>
</evidence>
<dbReference type="InterPro" id="IPR050263">
    <property type="entry name" value="Bact_Fimbrial_Adh_Pro"/>
</dbReference>
<comment type="similarity">
    <text evidence="2">Belongs to the fimbrial protein family.</text>
</comment>
<dbReference type="AlphaFoldDB" id="A0A3M4NXS2"/>
<evidence type="ECO:0000256" key="1">
    <source>
        <dbReference type="ARBA" id="ARBA00004561"/>
    </source>
</evidence>
<dbReference type="InterPro" id="IPR036937">
    <property type="entry name" value="Adhesion_dom_fimbrial_sf"/>
</dbReference>
<accession>A0A3M4NXS2</accession>
<evidence type="ECO:0000256" key="5">
    <source>
        <dbReference type="SAM" id="SignalP"/>
    </source>
</evidence>
<reference evidence="7 8" key="1">
    <citation type="submission" date="2018-08" db="EMBL/GenBank/DDBJ databases">
        <title>Recombination of ecologically and evolutionarily significant loci maintains genetic cohesion in the Pseudomonas syringae species complex.</title>
        <authorList>
            <person name="Dillon M."/>
            <person name="Thakur S."/>
            <person name="Almeida R.N.D."/>
            <person name="Weir B.S."/>
            <person name="Guttman D.S."/>
        </authorList>
    </citation>
    <scope>NUCLEOTIDE SEQUENCE [LARGE SCALE GENOMIC DNA]</scope>
    <source>
        <strain evidence="7 8">ICMP 11296</strain>
    </source>
</reference>
<dbReference type="InterPro" id="IPR000259">
    <property type="entry name" value="Adhesion_dom_fimbrial"/>
</dbReference>
<dbReference type="Gene3D" id="2.60.40.1090">
    <property type="entry name" value="Fimbrial-type adhesion domain"/>
    <property type="match status" value="1"/>
</dbReference>
<evidence type="ECO:0000313" key="7">
    <source>
        <dbReference type="EMBL" id="RMQ70763.1"/>
    </source>
</evidence>
<protein>
    <submittedName>
        <fullName evidence="7">Type I fimbrial protein FimA</fullName>
    </submittedName>
</protein>